<dbReference type="Proteomes" id="UP000824540">
    <property type="component" value="Unassembled WGS sequence"/>
</dbReference>
<evidence type="ECO:0000313" key="1">
    <source>
        <dbReference type="EMBL" id="KAG9348871.1"/>
    </source>
</evidence>
<dbReference type="AlphaFoldDB" id="A0A8T2PCC7"/>
<organism evidence="1 2">
    <name type="scientific">Albula glossodonta</name>
    <name type="common">roundjaw bonefish</name>
    <dbReference type="NCBI Taxonomy" id="121402"/>
    <lineage>
        <taxon>Eukaryota</taxon>
        <taxon>Metazoa</taxon>
        <taxon>Chordata</taxon>
        <taxon>Craniata</taxon>
        <taxon>Vertebrata</taxon>
        <taxon>Euteleostomi</taxon>
        <taxon>Actinopterygii</taxon>
        <taxon>Neopterygii</taxon>
        <taxon>Teleostei</taxon>
        <taxon>Albuliformes</taxon>
        <taxon>Albulidae</taxon>
        <taxon>Albula</taxon>
    </lineage>
</organism>
<reference evidence="1" key="1">
    <citation type="thesis" date="2021" institute="BYU ScholarsArchive" country="Provo, UT, USA">
        <title>Applications of and Algorithms for Genome Assembly and Genomic Analyses with an Emphasis on Marine Teleosts.</title>
        <authorList>
            <person name="Pickett B.D."/>
        </authorList>
    </citation>
    <scope>NUCLEOTIDE SEQUENCE</scope>
    <source>
        <strain evidence="1">HI-2016</strain>
    </source>
</reference>
<protein>
    <submittedName>
        <fullName evidence="1">Uncharacterized protein</fullName>
    </submittedName>
</protein>
<gene>
    <name evidence="1" type="ORF">JZ751_029188</name>
</gene>
<comment type="caution">
    <text evidence="1">The sequence shown here is derived from an EMBL/GenBank/DDBJ whole genome shotgun (WGS) entry which is preliminary data.</text>
</comment>
<dbReference type="EMBL" id="JAFBMS010000010">
    <property type="protein sequence ID" value="KAG9348871.1"/>
    <property type="molecule type" value="Genomic_DNA"/>
</dbReference>
<sequence>MTVSKSSNSLPLNKVCLLPGYVCQYSPIGLLDLGEDGRVGLFHLRLAALLVIGQLQKAVTLLQAVALLRAMAKPAQRGGTVLR</sequence>
<name>A0A8T2PCC7_9TELE</name>
<proteinExistence type="predicted"/>
<evidence type="ECO:0000313" key="2">
    <source>
        <dbReference type="Proteomes" id="UP000824540"/>
    </source>
</evidence>
<accession>A0A8T2PCC7</accession>
<keyword evidence="2" id="KW-1185">Reference proteome</keyword>